<reference evidence="4" key="2">
    <citation type="submission" date="2016-10" db="EMBL/GenBank/DDBJ databases">
        <authorList>
            <person name="Varghese N."/>
            <person name="Submissions S."/>
        </authorList>
    </citation>
    <scope>NUCLEOTIDE SEQUENCE [LARGE SCALE GENOMIC DNA]</scope>
    <source>
        <strain evidence="4">BS3782</strain>
    </source>
</reference>
<sequence>MNELIAISSMENAELAEFVDGIAAHVGIPVRLTRWSTAELVERLRSDTAGSWDLLLGTAATALLDPALASLLMPLDNLDVSALPPSAVAQDRRWFSPSGFVPAFCYDPHVLAAQGLAPPTTWEALCAAHWSGRLALPDPARSGAGYLHLSALLERYGDGAWDMLDTIARLQPSISGSSTAPIEAVLASQAWLGVTVSTAATRAAQEHPSLRWCVPDDARCYEYEVFGCRAGSAKAVQAQQALGWMLTPAAAAISRRFGKVVLGGVSGGELKVSDLQALDAQKASQAKIARCAQWHSLFAERVLDE</sequence>
<organism evidence="3 4">
    <name type="scientific">Pseudomonas lini</name>
    <dbReference type="NCBI Taxonomy" id="163011"/>
    <lineage>
        <taxon>Bacteria</taxon>
        <taxon>Pseudomonadati</taxon>
        <taxon>Pseudomonadota</taxon>
        <taxon>Gammaproteobacteria</taxon>
        <taxon>Pseudomonadales</taxon>
        <taxon>Pseudomonadaceae</taxon>
        <taxon>Pseudomonas</taxon>
    </lineage>
</organism>
<dbReference type="Gene3D" id="3.40.190.10">
    <property type="entry name" value="Periplasmic binding protein-like II"/>
    <property type="match status" value="2"/>
</dbReference>
<protein>
    <submittedName>
        <fullName evidence="2">Extracellular solute-binding protein</fullName>
    </submittedName>
    <submittedName>
        <fullName evidence="3">Iron(III) transport system substrate-binding protein</fullName>
    </submittedName>
</protein>
<proteinExistence type="predicted"/>
<dbReference type="PANTHER" id="PTHR30006">
    <property type="entry name" value="THIAMINE-BINDING PERIPLASMIC PROTEIN-RELATED"/>
    <property type="match status" value="1"/>
</dbReference>
<dbReference type="EMBL" id="VZPO01000012">
    <property type="protein sequence ID" value="KAB0499315.1"/>
    <property type="molecule type" value="Genomic_DNA"/>
</dbReference>
<dbReference type="AlphaFoldDB" id="A0A0J6H342"/>
<reference evidence="3" key="1">
    <citation type="submission" date="2016-10" db="EMBL/GenBank/DDBJ databases">
        <authorList>
            <person name="de Groot N.N."/>
        </authorList>
    </citation>
    <scope>NUCLEOTIDE SEQUENCE [LARGE SCALE GENOMIC DNA]</scope>
    <source>
        <strain evidence="3">BS3782</strain>
    </source>
</reference>
<accession>A0A0J6H342</accession>
<gene>
    <name evidence="2" type="ORF">F7R14_26280</name>
    <name evidence="3" type="ORF">SAMN04490191_1034</name>
</gene>
<evidence type="ECO:0000313" key="2">
    <source>
        <dbReference type="EMBL" id="KAB0499315.1"/>
    </source>
</evidence>
<dbReference type="RefSeq" id="WP_048397381.1">
    <property type="nucleotide sequence ID" value="NZ_JYLB01000011.1"/>
</dbReference>
<evidence type="ECO:0000313" key="5">
    <source>
        <dbReference type="Proteomes" id="UP000434925"/>
    </source>
</evidence>
<dbReference type="InterPro" id="IPR006059">
    <property type="entry name" value="SBP"/>
</dbReference>
<dbReference type="Proteomes" id="UP000182814">
    <property type="component" value="Chromosome I"/>
</dbReference>
<evidence type="ECO:0000313" key="4">
    <source>
        <dbReference type="Proteomes" id="UP000182814"/>
    </source>
</evidence>
<dbReference type="EMBL" id="LT629746">
    <property type="protein sequence ID" value="SDS24835.1"/>
    <property type="molecule type" value="Genomic_DNA"/>
</dbReference>
<keyword evidence="1" id="KW-0732">Signal</keyword>
<dbReference type="SUPFAM" id="SSF53850">
    <property type="entry name" value="Periplasmic binding protein-like II"/>
    <property type="match status" value="1"/>
</dbReference>
<dbReference type="PATRIC" id="fig|163011.3.peg.411"/>
<dbReference type="Proteomes" id="UP000434925">
    <property type="component" value="Unassembled WGS sequence"/>
</dbReference>
<reference evidence="2 5" key="3">
    <citation type="submission" date="2019-09" db="EMBL/GenBank/DDBJ databases">
        <title>Draft genome sequences of 48 bacterial type strains from the CCUG.</title>
        <authorList>
            <person name="Tunovic T."/>
            <person name="Pineiro-Iglesias B."/>
            <person name="Unosson C."/>
            <person name="Inganas E."/>
            <person name="Ohlen M."/>
            <person name="Cardew S."/>
            <person name="Jensie-Markopoulos S."/>
            <person name="Salva-Serra F."/>
            <person name="Jaen-Luchoro D."/>
            <person name="Karlsson R."/>
            <person name="Svensson-Stadler L."/>
            <person name="Chun J."/>
            <person name="Moore E."/>
        </authorList>
    </citation>
    <scope>NUCLEOTIDE SEQUENCE [LARGE SCALE GENOMIC DNA]</scope>
    <source>
        <strain evidence="2 5">CCUG 51522</strain>
    </source>
</reference>
<dbReference type="Pfam" id="PF13416">
    <property type="entry name" value="SBP_bac_8"/>
    <property type="match status" value="1"/>
</dbReference>
<keyword evidence="4" id="KW-1185">Reference proteome</keyword>
<evidence type="ECO:0000256" key="1">
    <source>
        <dbReference type="ARBA" id="ARBA00022729"/>
    </source>
</evidence>
<name>A0A0J6H342_9PSED</name>
<evidence type="ECO:0000313" key="3">
    <source>
        <dbReference type="EMBL" id="SDS24835.1"/>
    </source>
</evidence>